<dbReference type="eggNOG" id="COG3214">
    <property type="taxonomic scope" value="Bacteria"/>
</dbReference>
<accession>C8XB26</accession>
<dbReference type="OrthoDB" id="9148135at2"/>
<reference evidence="2" key="1">
    <citation type="submission" date="2009-09" db="EMBL/GenBank/DDBJ databases">
        <title>The complete genome of Nakamurella multipartita DSM 44233.</title>
        <authorList>
            <consortium name="US DOE Joint Genome Institute (JGI-PGF)"/>
            <person name="Lucas S."/>
            <person name="Copeland A."/>
            <person name="Lapidus A."/>
            <person name="Glavina del Rio T."/>
            <person name="Dalin E."/>
            <person name="Tice H."/>
            <person name="Bruce D."/>
            <person name="Goodwin L."/>
            <person name="Pitluck S."/>
            <person name="Kyrpides N."/>
            <person name="Mavromatis K."/>
            <person name="Ivanova N."/>
            <person name="Ovchinnikova G."/>
            <person name="Sims D."/>
            <person name="Meincke L."/>
            <person name="Brettin T."/>
            <person name="Detter J.C."/>
            <person name="Han C."/>
            <person name="Larimer F."/>
            <person name="Land M."/>
            <person name="Hauser L."/>
            <person name="Markowitz V."/>
            <person name="Cheng J.-F."/>
            <person name="Hugenholtz P."/>
            <person name="Woyke T."/>
            <person name="Wu D."/>
            <person name="Klenk H.-P."/>
            <person name="Eisen J.A."/>
        </authorList>
    </citation>
    <scope>NUCLEOTIDE SEQUENCE [LARGE SCALE GENOMIC DNA]</scope>
    <source>
        <strain evidence="2">ATCC 700099 / DSM 44233 / CIP 104796 / JCM 9543 / NBRC 105858 / Y-104</strain>
    </source>
</reference>
<dbReference type="Pfam" id="PF06224">
    <property type="entry name" value="AlkZ-like"/>
    <property type="match status" value="1"/>
</dbReference>
<dbReference type="HOGENOM" id="CLU_047003_0_0_11"/>
<dbReference type="RefSeq" id="WP_015750126.1">
    <property type="nucleotide sequence ID" value="NC_013235.1"/>
</dbReference>
<evidence type="ECO:0000313" key="1">
    <source>
        <dbReference type="EMBL" id="ACV81318.1"/>
    </source>
</evidence>
<dbReference type="PANTHER" id="PTHR38479:SF2">
    <property type="entry name" value="WINGED HELIX DNA-BINDING DOMAIN-CONTAINING PROTEIN"/>
    <property type="match status" value="1"/>
</dbReference>
<dbReference type="Proteomes" id="UP000002218">
    <property type="component" value="Chromosome"/>
</dbReference>
<dbReference type="PANTHER" id="PTHR38479">
    <property type="entry name" value="LMO0824 PROTEIN"/>
    <property type="match status" value="1"/>
</dbReference>
<evidence type="ECO:0008006" key="3">
    <source>
        <dbReference type="Google" id="ProtNLM"/>
    </source>
</evidence>
<sequence>MDEQWDGVAAARLHRQGLWAPTAADAPAVLDALVAMQGQEFAYALWALAQRVRPADRPGRADLLAAFDRGDILRTHVLRTTWHLVRPRDVRPLLRLTAPRLRRQLAGYDRQLGLDRAEIDRAEALLAEELAGGRQRTRRELADALAAAGIAASGQRLGHLMMHAELDEVLISGAMAGQQHTYAAFADRVPAQGERDEADALVELAARYVAGRAPVTAKDFAGWASLTLTQARAGLDATGVAQDQRDGVTYYGETGPGPAAAAGRAGRPRVDLLQGYDEMIMSYSQSRAAILPGGSGTTAGLPVLNGTTYLHAVLIDGVLAGHWRHRLTATQAVVELQSLRPWSAAERRAIDDAVQDYGRYLDRPVAADVTTQPS</sequence>
<dbReference type="AlphaFoldDB" id="C8XB26"/>
<organism evidence="1 2">
    <name type="scientific">Nakamurella multipartita (strain ATCC 700099 / DSM 44233 / CIP 104796 / JCM 9543 / NBRC 105858 / Y-104)</name>
    <name type="common">Microsphaera multipartita</name>
    <dbReference type="NCBI Taxonomy" id="479431"/>
    <lineage>
        <taxon>Bacteria</taxon>
        <taxon>Bacillati</taxon>
        <taxon>Actinomycetota</taxon>
        <taxon>Actinomycetes</taxon>
        <taxon>Nakamurellales</taxon>
        <taxon>Nakamurellaceae</taxon>
        <taxon>Nakamurella</taxon>
    </lineage>
</organism>
<protein>
    <recommendedName>
        <fullName evidence="3">Winged helix DNA-binding domain-containing protein</fullName>
    </recommendedName>
</protein>
<gene>
    <name evidence="1" type="ordered locus">Namu_5047</name>
</gene>
<dbReference type="STRING" id="479431.Namu_5047"/>
<dbReference type="InterPro" id="IPR009351">
    <property type="entry name" value="AlkZ-like"/>
</dbReference>
<dbReference type="InParanoid" id="C8XB26"/>
<reference evidence="1 2" key="2">
    <citation type="journal article" date="2010" name="Stand. Genomic Sci.">
        <title>Complete genome sequence of Nakamurella multipartita type strain (Y-104).</title>
        <authorList>
            <person name="Tice H."/>
            <person name="Mayilraj S."/>
            <person name="Sims D."/>
            <person name="Lapidus A."/>
            <person name="Nolan M."/>
            <person name="Lucas S."/>
            <person name="Glavina Del Rio T."/>
            <person name="Copeland A."/>
            <person name="Cheng J.F."/>
            <person name="Meincke L."/>
            <person name="Bruce D."/>
            <person name="Goodwin L."/>
            <person name="Pitluck S."/>
            <person name="Ivanova N."/>
            <person name="Mavromatis K."/>
            <person name="Ovchinnikova G."/>
            <person name="Pati A."/>
            <person name="Chen A."/>
            <person name="Palaniappan K."/>
            <person name="Land M."/>
            <person name="Hauser L."/>
            <person name="Chang Y.J."/>
            <person name="Jeffries C.D."/>
            <person name="Detter J.C."/>
            <person name="Brettin T."/>
            <person name="Rohde M."/>
            <person name="Goker M."/>
            <person name="Bristow J."/>
            <person name="Eisen J.A."/>
            <person name="Markowitz V."/>
            <person name="Hugenholtz P."/>
            <person name="Kyrpides N.C."/>
            <person name="Klenk H.P."/>
            <person name="Chen F."/>
        </authorList>
    </citation>
    <scope>NUCLEOTIDE SEQUENCE [LARGE SCALE GENOMIC DNA]</scope>
    <source>
        <strain evidence="2">ATCC 700099 / DSM 44233 / CIP 104796 / JCM 9543 / NBRC 105858 / Y-104</strain>
    </source>
</reference>
<name>C8XB26_NAKMY</name>
<proteinExistence type="predicted"/>
<dbReference type="EMBL" id="CP001737">
    <property type="protein sequence ID" value="ACV81318.1"/>
    <property type="molecule type" value="Genomic_DNA"/>
</dbReference>
<evidence type="ECO:0000313" key="2">
    <source>
        <dbReference type="Proteomes" id="UP000002218"/>
    </source>
</evidence>
<dbReference type="KEGG" id="nml:Namu_5047"/>
<keyword evidence="2" id="KW-1185">Reference proteome</keyword>